<protein>
    <submittedName>
        <fullName evidence="1">Uncharacterized protein</fullName>
    </submittedName>
</protein>
<organism evidence="1 2">
    <name type="scientific">Brachionus plicatilis</name>
    <name type="common">Marine rotifer</name>
    <name type="synonym">Brachionus muelleri</name>
    <dbReference type="NCBI Taxonomy" id="10195"/>
    <lineage>
        <taxon>Eukaryota</taxon>
        <taxon>Metazoa</taxon>
        <taxon>Spiralia</taxon>
        <taxon>Gnathifera</taxon>
        <taxon>Rotifera</taxon>
        <taxon>Eurotatoria</taxon>
        <taxon>Monogononta</taxon>
        <taxon>Pseudotrocha</taxon>
        <taxon>Ploima</taxon>
        <taxon>Brachionidae</taxon>
        <taxon>Brachionus</taxon>
    </lineage>
</organism>
<accession>A0A3M7T3V5</accession>
<sequence>MSCQIIYLNLTLGNFKHNAIESSILNAKSYDQNRKYTNNEFKKNCFENMQHDVILLKFLFKTTQETPLNINLNYLNFNYY</sequence>
<evidence type="ECO:0000313" key="1">
    <source>
        <dbReference type="EMBL" id="RNA42701.1"/>
    </source>
</evidence>
<dbReference type="AlphaFoldDB" id="A0A3M7T3V5"/>
<reference evidence="1 2" key="1">
    <citation type="journal article" date="2018" name="Sci. Rep.">
        <title>Genomic signatures of local adaptation to the degree of environmental predictability in rotifers.</title>
        <authorList>
            <person name="Franch-Gras L."/>
            <person name="Hahn C."/>
            <person name="Garcia-Roger E.M."/>
            <person name="Carmona M.J."/>
            <person name="Serra M."/>
            <person name="Gomez A."/>
        </authorList>
    </citation>
    <scope>NUCLEOTIDE SEQUENCE [LARGE SCALE GENOMIC DNA]</scope>
    <source>
        <strain evidence="1">HYR1</strain>
    </source>
</reference>
<keyword evidence="2" id="KW-1185">Reference proteome</keyword>
<comment type="caution">
    <text evidence="1">The sequence shown here is derived from an EMBL/GenBank/DDBJ whole genome shotgun (WGS) entry which is preliminary data.</text>
</comment>
<dbReference type="EMBL" id="REGN01000326">
    <property type="protein sequence ID" value="RNA42701.1"/>
    <property type="molecule type" value="Genomic_DNA"/>
</dbReference>
<dbReference type="Proteomes" id="UP000276133">
    <property type="component" value="Unassembled WGS sequence"/>
</dbReference>
<gene>
    <name evidence="1" type="ORF">BpHYR1_004427</name>
</gene>
<name>A0A3M7T3V5_BRAPC</name>
<proteinExistence type="predicted"/>
<evidence type="ECO:0000313" key="2">
    <source>
        <dbReference type="Proteomes" id="UP000276133"/>
    </source>
</evidence>